<evidence type="ECO:0000256" key="4">
    <source>
        <dbReference type="ARBA" id="ARBA00022448"/>
    </source>
</evidence>
<keyword evidence="6" id="KW-0333">Golgi apparatus</keyword>
<reference evidence="9" key="2">
    <citation type="journal article" date="2023" name="IMA Fungus">
        <title>Comparative genomic study of the Penicillium genus elucidates a diverse pangenome and 15 lateral gene transfer events.</title>
        <authorList>
            <person name="Petersen C."/>
            <person name="Sorensen T."/>
            <person name="Nielsen M.R."/>
            <person name="Sondergaard T.E."/>
            <person name="Sorensen J.L."/>
            <person name="Fitzpatrick D.A."/>
            <person name="Frisvad J.C."/>
            <person name="Nielsen K.L."/>
        </authorList>
    </citation>
    <scope>NUCLEOTIDE SEQUENCE</scope>
    <source>
        <strain evidence="9">IBT 30761</strain>
    </source>
</reference>
<keyword evidence="7" id="KW-0472">Membrane</keyword>
<feature type="compositionally biased region" description="Basic and acidic residues" evidence="8">
    <location>
        <begin position="683"/>
        <end position="698"/>
    </location>
</feature>
<gene>
    <name evidence="9" type="ORF">N7532_002509</name>
</gene>
<keyword evidence="5" id="KW-0653">Protein transport</keyword>
<feature type="region of interest" description="Disordered" evidence="8">
    <location>
        <begin position="674"/>
        <end position="717"/>
    </location>
</feature>
<protein>
    <recommendedName>
        <fullName evidence="3">Conserved oligomeric Golgi complex subunit 1</fullName>
    </recommendedName>
</protein>
<evidence type="ECO:0000256" key="1">
    <source>
        <dbReference type="ARBA" id="ARBA00004395"/>
    </source>
</evidence>
<dbReference type="Pfam" id="PF08700">
    <property type="entry name" value="VPS51_Exo84_N"/>
    <property type="match status" value="1"/>
</dbReference>
<dbReference type="GO" id="GO:0017119">
    <property type="term" value="C:Golgi transport complex"/>
    <property type="evidence" value="ECO:0007669"/>
    <property type="project" value="InterPro"/>
</dbReference>
<evidence type="ECO:0000256" key="2">
    <source>
        <dbReference type="ARBA" id="ARBA00006653"/>
    </source>
</evidence>
<evidence type="ECO:0000313" key="10">
    <source>
        <dbReference type="Proteomes" id="UP001149074"/>
    </source>
</evidence>
<accession>A0A9W9G0I8</accession>
<sequence>MAPEAPDPQSLKSWHDAFQYPIPTVRRVEQELRRDIASNKEKLRALVGTRYRALVGTAETIVSMNKEIQEAESILADVGRRCNPRLVERKHQHARQMKSDAAEKDADKHAFGAQLALLHQCTTSIARLLRRRGSLLLVAKIIVITRLLHKSLSKHNSSLPFLEDLRKQLASLRLTLINRVAKRLASANASEDSIIEYLAAYCLVTNSSSDGAIQHFQKVRLDTITSQLDMSRENIPKALRLFIHTLQTSKTLRSRQFIDVLSKLKSRPVLSDPEIRGLDGLEIEVLGRFAAPEVINFIPWIMLSELSRTEGVDSIKEWSLSAFEKFSEGCQKSLAHGNDFTELLSLRAETIELWLESWGSTIMHSSISVLERLRIIFNEHLKRVSTSKAQAIDEIAGHMSSTVLSWEISQHNSSNGSLWGSDIITADYSNGATAFKRSVADRLLGRDDDVSSVLEKFDSWIRSIQDVSDSIDFLRRLRWTDILVGAEVDDEDIDIIPQLNEEDPRLLSDALTAAVREALNNLQTSFKRAFDEFGSSSQSEKATYLLRLIRLVRREIPTEFIADDFLFSNDVVPELQKLLAAEIVSDAGSLSFVPSSNTHPETNKLKTVPGRSLWEGDPAAPVQPSPSAFKYLRRLTSIMDESGSDLWDPSTVRVLKEALQKQLESNIGLTLEELETWKPPVKPAEESGSKEESTKEDEKTDDNDKENNEPSNADDSWEATLRDWKTQLFFDCVYLAHMLGNPTQLADVTSRVQKSADPSSNAVKTVQKMAQEYWKRTELLFGLLAER</sequence>
<evidence type="ECO:0000256" key="8">
    <source>
        <dbReference type="SAM" id="MobiDB-lite"/>
    </source>
</evidence>
<proteinExistence type="inferred from homology"/>
<dbReference type="GO" id="GO:0015031">
    <property type="term" value="P:protein transport"/>
    <property type="evidence" value="ECO:0007669"/>
    <property type="project" value="UniProtKB-KW"/>
</dbReference>
<dbReference type="PANTHER" id="PTHR31658:SF0">
    <property type="entry name" value="CONSERVED OLIGOMERIC GOLGI COMPLEX SUBUNIT 1"/>
    <property type="match status" value="1"/>
</dbReference>
<reference evidence="9" key="1">
    <citation type="submission" date="2022-11" db="EMBL/GenBank/DDBJ databases">
        <authorList>
            <person name="Petersen C."/>
        </authorList>
    </citation>
    <scope>NUCLEOTIDE SEQUENCE</scope>
    <source>
        <strain evidence="9">IBT 30761</strain>
    </source>
</reference>
<dbReference type="InterPro" id="IPR033370">
    <property type="entry name" value="COG1"/>
</dbReference>
<evidence type="ECO:0000313" key="9">
    <source>
        <dbReference type="EMBL" id="KAJ5109864.1"/>
    </source>
</evidence>
<dbReference type="Proteomes" id="UP001149074">
    <property type="component" value="Unassembled WGS sequence"/>
</dbReference>
<evidence type="ECO:0000256" key="3">
    <source>
        <dbReference type="ARBA" id="ARBA00020978"/>
    </source>
</evidence>
<comment type="caution">
    <text evidence="9">The sequence shown here is derived from an EMBL/GenBank/DDBJ whole genome shotgun (WGS) entry which is preliminary data.</text>
</comment>
<comment type="subcellular location">
    <subcellularLocation>
        <location evidence="1">Golgi apparatus membrane</location>
        <topology evidence="1">Peripheral membrane protein</topology>
    </subcellularLocation>
</comment>
<dbReference type="EMBL" id="JAPQKI010000003">
    <property type="protein sequence ID" value="KAJ5109864.1"/>
    <property type="molecule type" value="Genomic_DNA"/>
</dbReference>
<organism evidence="9 10">
    <name type="scientific">Penicillium argentinense</name>
    <dbReference type="NCBI Taxonomy" id="1131581"/>
    <lineage>
        <taxon>Eukaryota</taxon>
        <taxon>Fungi</taxon>
        <taxon>Dikarya</taxon>
        <taxon>Ascomycota</taxon>
        <taxon>Pezizomycotina</taxon>
        <taxon>Eurotiomycetes</taxon>
        <taxon>Eurotiomycetidae</taxon>
        <taxon>Eurotiales</taxon>
        <taxon>Aspergillaceae</taxon>
        <taxon>Penicillium</taxon>
    </lineage>
</organism>
<dbReference type="AlphaFoldDB" id="A0A9W9G0I8"/>
<evidence type="ECO:0000256" key="6">
    <source>
        <dbReference type="ARBA" id="ARBA00023034"/>
    </source>
</evidence>
<dbReference type="GO" id="GO:0000139">
    <property type="term" value="C:Golgi membrane"/>
    <property type="evidence" value="ECO:0007669"/>
    <property type="project" value="UniProtKB-SubCell"/>
</dbReference>
<keyword evidence="10" id="KW-1185">Reference proteome</keyword>
<dbReference type="GeneID" id="81353982"/>
<comment type="similarity">
    <text evidence="2">Belongs to the COG1 family.</text>
</comment>
<dbReference type="PANTHER" id="PTHR31658">
    <property type="entry name" value="CONSERVED OLIGOMERIC GOLGI COMPLEX SUBUNIT 1"/>
    <property type="match status" value="1"/>
</dbReference>
<name>A0A9W9G0I8_9EURO</name>
<dbReference type="RefSeq" id="XP_056477975.1">
    <property type="nucleotide sequence ID" value="XM_056615003.1"/>
</dbReference>
<keyword evidence="4" id="KW-0813">Transport</keyword>
<dbReference type="GO" id="GO:0006891">
    <property type="term" value="P:intra-Golgi vesicle-mediated transport"/>
    <property type="evidence" value="ECO:0007669"/>
    <property type="project" value="InterPro"/>
</dbReference>
<evidence type="ECO:0000256" key="7">
    <source>
        <dbReference type="ARBA" id="ARBA00023136"/>
    </source>
</evidence>
<evidence type="ECO:0000256" key="5">
    <source>
        <dbReference type="ARBA" id="ARBA00022927"/>
    </source>
</evidence>
<dbReference type="OrthoDB" id="46189at2759"/>